<dbReference type="EMBL" id="SEYY01000445">
    <property type="protein sequence ID" value="KAB7507229.1"/>
    <property type="molecule type" value="Genomic_DNA"/>
</dbReference>
<evidence type="ECO:0008006" key="4">
    <source>
        <dbReference type="Google" id="ProtNLM"/>
    </source>
</evidence>
<proteinExistence type="predicted"/>
<reference evidence="2 3" key="1">
    <citation type="journal article" date="2019" name="PLoS Biol.">
        <title>Sex chromosomes control vertical transmission of feminizing Wolbachia symbionts in an isopod.</title>
        <authorList>
            <person name="Becking T."/>
            <person name="Chebbi M.A."/>
            <person name="Giraud I."/>
            <person name="Moumen B."/>
            <person name="Laverre T."/>
            <person name="Caubet Y."/>
            <person name="Peccoud J."/>
            <person name="Gilbert C."/>
            <person name="Cordaux R."/>
        </authorList>
    </citation>
    <scope>NUCLEOTIDE SEQUENCE [LARGE SCALE GENOMIC DNA]</scope>
    <source>
        <strain evidence="2">ANa2</strain>
        <tissue evidence="2">Whole body excluding digestive tract and cuticle</tissue>
    </source>
</reference>
<evidence type="ECO:0000313" key="2">
    <source>
        <dbReference type="EMBL" id="KAB7507229.1"/>
    </source>
</evidence>
<evidence type="ECO:0000256" key="1">
    <source>
        <dbReference type="SAM" id="SignalP"/>
    </source>
</evidence>
<protein>
    <recommendedName>
        <fullName evidence="4">Apolipoprotein D</fullName>
    </recommendedName>
</protein>
<feature type="signal peptide" evidence="1">
    <location>
        <begin position="1"/>
        <end position="17"/>
    </location>
</feature>
<name>A0A5N5TM66_9CRUS</name>
<comment type="caution">
    <text evidence="2">The sequence shown here is derived from an EMBL/GenBank/DDBJ whole genome shotgun (WGS) entry which is preliminary data.</text>
</comment>
<dbReference type="Proteomes" id="UP000326759">
    <property type="component" value="Unassembled WGS sequence"/>
</dbReference>
<dbReference type="SUPFAM" id="SSF50814">
    <property type="entry name" value="Lipocalins"/>
    <property type="match status" value="1"/>
</dbReference>
<feature type="chain" id="PRO_5024408215" description="Apolipoprotein D" evidence="1">
    <location>
        <begin position="18"/>
        <end position="127"/>
    </location>
</feature>
<sequence length="127" mass="14533">MKLNILLIAIFAISSQAEIRNGTCANVTPFADLEVAPYLGLWYEERRMYSIWETKQDCNTAIYSDLGYWRNAAGEYKDIYGQAVVSAPGILSLTFPGRRVCLDFSKKRSTKPRYNRCSISSFRKQRS</sequence>
<keyword evidence="3" id="KW-1185">Reference proteome</keyword>
<evidence type="ECO:0000313" key="3">
    <source>
        <dbReference type="Proteomes" id="UP000326759"/>
    </source>
</evidence>
<accession>A0A5N5TM66</accession>
<organism evidence="2 3">
    <name type="scientific">Armadillidium nasatum</name>
    <dbReference type="NCBI Taxonomy" id="96803"/>
    <lineage>
        <taxon>Eukaryota</taxon>
        <taxon>Metazoa</taxon>
        <taxon>Ecdysozoa</taxon>
        <taxon>Arthropoda</taxon>
        <taxon>Crustacea</taxon>
        <taxon>Multicrustacea</taxon>
        <taxon>Malacostraca</taxon>
        <taxon>Eumalacostraca</taxon>
        <taxon>Peracarida</taxon>
        <taxon>Isopoda</taxon>
        <taxon>Oniscidea</taxon>
        <taxon>Crinocheta</taxon>
        <taxon>Armadillidiidae</taxon>
        <taxon>Armadillidium</taxon>
    </lineage>
</organism>
<dbReference type="InterPro" id="IPR012674">
    <property type="entry name" value="Calycin"/>
</dbReference>
<dbReference type="AlphaFoldDB" id="A0A5N5TM66"/>
<dbReference type="OrthoDB" id="6339451at2759"/>
<dbReference type="Gene3D" id="2.40.128.20">
    <property type="match status" value="1"/>
</dbReference>
<gene>
    <name evidence="2" type="ORF">Anas_03460</name>
</gene>
<keyword evidence="1" id="KW-0732">Signal</keyword>